<evidence type="ECO:0000256" key="1">
    <source>
        <dbReference type="SAM" id="Phobius"/>
    </source>
</evidence>
<keyword evidence="2" id="KW-0131">Cell cycle</keyword>
<evidence type="ECO:0000313" key="2">
    <source>
        <dbReference type="EMBL" id="SFV58760.1"/>
    </source>
</evidence>
<sequence length="256" mass="29546">MVAILLGLEFFIVFDRTTEGYENSLKDKYAMLVVAKDEMSIDDFKSWDTHVYKVAEVEKDSIIKRVDASFTKSGSSTIEKKMPNFYSIKLNRYLNESELELVKRNFMKSDKVTRVESFDTLHNSNYGLFSFIRFSFQTFIIFMTIIGFFLIVKQMEVWNFMHTDRMKVMDIFGATLFLRSKVLIVMGIIDAIVSAIIASGVFYIIQNVWMKGQNIAIIEDNTSALFSFNDIFILSFASIVIVMIAVFLVVINVKEE</sequence>
<name>A0A1W1BYU1_9ZZZZ</name>
<proteinExistence type="predicted"/>
<feature type="transmembrane region" description="Helical" evidence="1">
    <location>
        <begin position="182"/>
        <end position="205"/>
    </location>
</feature>
<reference evidence="2" key="1">
    <citation type="submission" date="2016-10" db="EMBL/GenBank/DDBJ databases">
        <authorList>
            <person name="de Groot N.N."/>
        </authorList>
    </citation>
    <scope>NUCLEOTIDE SEQUENCE</scope>
</reference>
<dbReference type="EMBL" id="FPHE01000086">
    <property type="protein sequence ID" value="SFV58760.1"/>
    <property type="molecule type" value="Genomic_DNA"/>
</dbReference>
<organism evidence="2">
    <name type="scientific">hydrothermal vent metagenome</name>
    <dbReference type="NCBI Taxonomy" id="652676"/>
    <lineage>
        <taxon>unclassified sequences</taxon>
        <taxon>metagenomes</taxon>
        <taxon>ecological metagenomes</taxon>
    </lineage>
</organism>
<keyword evidence="1" id="KW-0472">Membrane</keyword>
<gene>
    <name evidence="2" type="ORF">MNB_SV-12-1568</name>
</gene>
<keyword evidence="1" id="KW-1133">Transmembrane helix</keyword>
<dbReference type="GO" id="GO:0051301">
    <property type="term" value="P:cell division"/>
    <property type="evidence" value="ECO:0007669"/>
    <property type="project" value="UniProtKB-KW"/>
</dbReference>
<feature type="transmembrane region" description="Helical" evidence="1">
    <location>
        <begin position="131"/>
        <end position="152"/>
    </location>
</feature>
<feature type="transmembrane region" description="Helical" evidence="1">
    <location>
        <begin position="231"/>
        <end position="253"/>
    </location>
</feature>
<protein>
    <submittedName>
        <fullName evidence="2">Cell division protein FtsX</fullName>
    </submittedName>
</protein>
<keyword evidence="1" id="KW-0812">Transmembrane</keyword>
<keyword evidence="2" id="KW-0132">Cell division</keyword>
<accession>A0A1W1BYU1</accession>
<dbReference type="AlphaFoldDB" id="A0A1W1BYU1"/>